<comment type="caution">
    <text evidence="2">The sequence shown here is derived from an EMBL/GenBank/DDBJ whole genome shotgun (WGS) entry which is preliminary data.</text>
</comment>
<feature type="region of interest" description="Disordered" evidence="1">
    <location>
        <begin position="1"/>
        <end position="41"/>
    </location>
</feature>
<dbReference type="AlphaFoldDB" id="A0A9Q3HH85"/>
<feature type="compositionally biased region" description="Basic and acidic residues" evidence="1">
    <location>
        <begin position="10"/>
        <end position="21"/>
    </location>
</feature>
<evidence type="ECO:0000313" key="3">
    <source>
        <dbReference type="Proteomes" id="UP000765509"/>
    </source>
</evidence>
<sequence>MLPVNLRDLGFQRHQPEEREGLSTTTIPGGGHPGHSNGWKDIEGIIPALPFTFQFNRNIKTEYRKDMD</sequence>
<protein>
    <submittedName>
        <fullName evidence="2">Uncharacterized protein</fullName>
    </submittedName>
</protein>
<accession>A0A9Q3HH85</accession>
<evidence type="ECO:0000313" key="2">
    <source>
        <dbReference type="EMBL" id="MBW0502479.1"/>
    </source>
</evidence>
<name>A0A9Q3HH85_9BASI</name>
<evidence type="ECO:0000256" key="1">
    <source>
        <dbReference type="SAM" id="MobiDB-lite"/>
    </source>
</evidence>
<gene>
    <name evidence="2" type="ORF">O181_042194</name>
</gene>
<dbReference type="EMBL" id="AVOT02016843">
    <property type="protein sequence ID" value="MBW0502479.1"/>
    <property type="molecule type" value="Genomic_DNA"/>
</dbReference>
<reference evidence="2" key="1">
    <citation type="submission" date="2021-03" db="EMBL/GenBank/DDBJ databases">
        <title>Draft genome sequence of rust myrtle Austropuccinia psidii MF-1, a brazilian biotype.</title>
        <authorList>
            <person name="Quecine M.C."/>
            <person name="Pachon D.M.R."/>
            <person name="Bonatelli M.L."/>
            <person name="Correr F.H."/>
            <person name="Franceschini L.M."/>
            <person name="Leite T.F."/>
            <person name="Margarido G.R.A."/>
            <person name="Almeida C.A."/>
            <person name="Ferrarezi J.A."/>
            <person name="Labate C.A."/>
        </authorList>
    </citation>
    <scope>NUCLEOTIDE SEQUENCE</scope>
    <source>
        <strain evidence="2">MF-1</strain>
    </source>
</reference>
<proteinExistence type="predicted"/>
<organism evidence="2 3">
    <name type="scientific">Austropuccinia psidii MF-1</name>
    <dbReference type="NCBI Taxonomy" id="1389203"/>
    <lineage>
        <taxon>Eukaryota</taxon>
        <taxon>Fungi</taxon>
        <taxon>Dikarya</taxon>
        <taxon>Basidiomycota</taxon>
        <taxon>Pucciniomycotina</taxon>
        <taxon>Pucciniomycetes</taxon>
        <taxon>Pucciniales</taxon>
        <taxon>Sphaerophragmiaceae</taxon>
        <taxon>Austropuccinia</taxon>
    </lineage>
</organism>
<keyword evidence="3" id="KW-1185">Reference proteome</keyword>
<dbReference type="Proteomes" id="UP000765509">
    <property type="component" value="Unassembled WGS sequence"/>
</dbReference>